<dbReference type="Proteomes" id="UP000707731">
    <property type="component" value="Unassembled WGS sequence"/>
</dbReference>
<organism evidence="4 5">
    <name type="scientific">Nocardia higoensis</name>
    <dbReference type="NCBI Taxonomy" id="228599"/>
    <lineage>
        <taxon>Bacteria</taxon>
        <taxon>Bacillati</taxon>
        <taxon>Actinomycetota</taxon>
        <taxon>Actinomycetes</taxon>
        <taxon>Mycobacteriales</taxon>
        <taxon>Nocardiaceae</taxon>
        <taxon>Nocardia</taxon>
    </lineage>
</organism>
<dbReference type="PANTHER" id="PTHR30327:SF1">
    <property type="entry name" value="UPF0301 PROTEIN YQGE"/>
    <property type="match status" value="1"/>
</dbReference>
<feature type="region of interest" description="Disordered" evidence="3">
    <location>
        <begin position="1"/>
        <end position="56"/>
    </location>
</feature>
<gene>
    <name evidence="4" type="ORF">IU449_18920</name>
</gene>
<evidence type="ECO:0000256" key="2">
    <source>
        <dbReference type="HAMAP-Rule" id="MF_00758"/>
    </source>
</evidence>
<evidence type="ECO:0000256" key="1">
    <source>
        <dbReference type="ARBA" id="ARBA00009600"/>
    </source>
</evidence>
<evidence type="ECO:0000313" key="5">
    <source>
        <dbReference type="Proteomes" id="UP000707731"/>
    </source>
</evidence>
<name>A0ABS0DDS5_9NOCA</name>
<dbReference type="InterPro" id="IPR003774">
    <property type="entry name" value="AlgH-like"/>
</dbReference>
<protein>
    <recommendedName>
        <fullName evidence="2">UPF0301 protein IU449_18920</fullName>
    </recommendedName>
</protein>
<keyword evidence="5" id="KW-1185">Reference proteome</keyword>
<accession>A0ABS0DDS5</accession>
<comment type="similarity">
    <text evidence="1 2">Belongs to the UPF0301 (AlgH) family.</text>
</comment>
<dbReference type="HAMAP" id="MF_00758">
    <property type="entry name" value="UPF0301"/>
    <property type="match status" value="1"/>
</dbReference>
<reference evidence="4 5" key="1">
    <citation type="submission" date="2020-10" db="EMBL/GenBank/DDBJ databases">
        <title>Identification of Nocardia species via Next-generation sequencing and recognition of intraspecies genetic diversity.</title>
        <authorList>
            <person name="Li P."/>
            <person name="Li P."/>
            <person name="Lu B."/>
        </authorList>
    </citation>
    <scope>NUCLEOTIDE SEQUENCE [LARGE SCALE GENOMIC DNA]</scope>
    <source>
        <strain evidence="4 5">BJ06-0143</strain>
    </source>
</reference>
<dbReference type="Pfam" id="PF02622">
    <property type="entry name" value="DUF179"/>
    <property type="match status" value="1"/>
</dbReference>
<feature type="compositionally biased region" description="Basic and acidic residues" evidence="3">
    <location>
        <begin position="1"/>
        <end position="40"/>
    </location>
</feature>
<dbReference type="EMBL" id="JADLQN010000003">
    <property type="protein sequence ID" value="MBF6356591.1"/>
    <property type="molecule type" value="Genomic_DNA"/>
</dbReference>
<sequence>MSPTLDRYRDGRALHRTNCDDDEVARGDDPDESKTQDGHGDRRRRGSRDGEPAVRAGSLLLADTSLTEPTFRRTVVYIMEHNDSGSLGVVLNRPSDTAVREVLPRWADLAAAPATLHVGGPVKRDAALCLGTLRVGASTAGVPGLRRIDGRVVLVDLSADPEQIAPLVEGVRVFAGYSGWTFGQLEGELDNDDWIVLSALPHDPISAARPDLWADVLRRQPLPLSLLATHPIDVERN</sequence>
<evidence type="ECO:0000313" key="4">
    <source>
        <dbReference type="EMBL" id="MBF6356591.1"/>
    </source>
</evidence>
<dbReference type="SUPFAM" id="SSF143456">
    <property type="entry name" value="VC0467-like"/>
    <property type="match status" value="1"/>
</dbReference>
<proteinExistence type="inferred from homology"/>
<dbReference type="Gene3D" id="3.40.1740.10">
    <property type="entry name" value="VC0467-like"/>
    <property type="match status" value="1"/>
</dbReference>
<dbReference type="PANTHER" id="PTHR30327">
    <property type="entry name" value="UNCHARACTERIZED PROTEIN YQGE"/>
    <property type="match status" value="1"/>
</dbReference>
<comment type="caution">
    <text evidence="4">The sequence shown here is derived from an EMBL/GenBank/DDBJ whole genome shotgun (WGS) entry which is preliminary data.</text>
</comment>
<dbReference type="NCBIfam" id="NF001269">
    <property type="entry name" value="PRK00228.2-1"/>
    <property type="match status" value="1"/>
</dbReference>
<evidence type="ECO:0000256" key="3">
    <source>
        <dbReference type="SAM" id="MobiDB-lite"/>
    </source>
</evidence>